<dbReference type="AlphaFoldDB" id="F3Z3A4"/>
<dbReference type="CDD" id="cd01949">
    <property type="entry name" value="GGDEF"/>
    <property type="match status" value="1"/>
</dbReference>
<evidence type="ECO:0000256" key="2">
    <source>
        <dbReference type="PROSITE-ProRule" id="PRU00169"/>
    </source>
</evidence>
<dbReference type="GO" id="GO:0000160">
    <property type="term" value="P:phosphorelay signal transduction system"/>
    <property type="evidence" value="ECO:0007669"/>
    <property type="project" value="InterPro"/>
</dbReference>
<dbReference type="Gene3D" id="3.30.70.270">
    <property type="match status" value="1"/>
</dbReference>
<dbReference type="RefSeq" id="WP_014261080.1">
    <property type="nucleotide sequence ID" value="NC_016629.1"/>
</dbReference>
<dbReference type="SMART" id="SM00267">
    <property type="entry name" value="GGDEF"/>
    <property type="match status" value="1"/>
</dbReference>
<keyword evidence="6" id="KW-1185">Reference proteome</keyword>
<keyword evidence="2" id="KW-0597">Phosphoprotein</keyword>
<dbReference type="Proteomes" id="UP000007844">
    <property type="component" value="Chromosome"/>
</dbReference>
<protein>
    <recommendedName>
        <fullName evidence="1">diguanylate cyclase</fullName>
        <ecNumber evidence="1">2.7.7.65</ecNumber>
    </recommendedName>
</protein>
<organism evidence="5 6">
    <name type="scientific">Desulfocurvibacter africanus subsp. africanus str. Walvis Bay</name>
    <dbReference type="NCBI Taxonomy" id="690850"/>
    <lineage>
        <taxon>Bacteria</taxon>
        <taxon>Pseudomonadati</taxon>
        <taxon>Thermodesulfobacteriota</taxon>
        <taxon>Desulfovibrionia</taxon>
        <taxon>Desulfovibrionales</taxon>
        <taxon>Desulfovibrionaceae</taxon>
        <taxon>Desulfocurvibacter</taxon>
    </lineage>
</organism>
<gene>
    <name evidence="5" type="ORF">Desaf_3147</name>
</gene>
<dbReference type="InterPro" id="IPR011006">
    <property type="entry name" value="CheY-like_superfamily"/>
</dbReference>
<dbReference type="InterPro" id="IPR001789">
    <property type="entry name" value="Sig_transdc_resp-reg_receiver"/>
</dbReference>
<sequence>MALSPCRLEEHMTATCADSWVGKFHLITADAGLERMLKGLWPGSQAEWQTFSEGRKSVEKLLLEPPELFLIDNRIPDISGIELARLVKGENVYRQIPVVLLLARAEAFEGVDFRELEIDDFLVLPCEAELARLRIMLALQRGKRSFDANPLTRLPGNTSIIRRIQRGIECGEEFAVGYVDLDFFKSFNDRYGFSRGDEVLMMTSRLLVNSVRGAPAKQSFLGHVGGDDFVFITPCTYAEATCRSIISSFDAIIPSFYDEKDRLAGGIRSKDRSGNERDYPIMTVSIGVTHNLGGRLKHYGQASAAASALKTLAKQNGKSGYVVDRRAYP</sequence>
<dbReference type="PANTHER" id="PTHR45138:SF25">
    <property type="entry name" value="GGDEF DOMAIN PROTEIN"/>
    <property type="match status" value="1"/>
</dbReference>
<reference evidence="5 6" key="1">
    <citation type="journal article" date="2011" name="J. Bacteriol.">
        <title>Genome sequence of the mercury-methylating and pleomorphic Desulfovibrio africanus Strain Walvis Bay.</title>
        <authorList>
            <person name="Brown S.D."/>
            <person name="Wall J.D."/>
            <person name="Kucken A.M."/>
            <person name="Gilmour C.C."/>
            <person name="Podar M."/>
            <person name="Brandt C.C."/>
            <person name="Teshima H."/>
            <person name="Detter J.C."/>
            <person name="Han C.S."/>
            <person name="Land M.L."/>
            <person name="Lucas S."/>
            <person name="Han J."/>
            <person name="Pennacchio L."/>
            <person name="Nolan M."/>
            <person name="Pitluck S."/>
            <person name="Woyke T."/>
            <person name="Goodwin L."/>
            <person name="Palumbo A.V."/>
            <person name="Elias D.A."/>
        </authorList>
    </citation>
    <scope>NUCLEOTIDE SEQUENCE [LARGE SCALE GENOMIC DNA]</scope>
    <source>
        <strain evidence="5 6">Walvis Bay</strain>
    </source>
</reference>
<name>F3Z3A4_DESAF</name>
<dbReference type="SUPFAM" id="SSF52172">
    <property type="entry name" value="CheY-like"/>
    <property type="match status" value="1"/>
</dbReference>
<dbReference type="NCBIfam" id="TIGR00254">
    <property type="entry name" value="GGDEF"/>
    <property type="match status" value="1"/>
</dbReference>
<dbReference type="GO" id="GO:0005886">
    <property type="term" value="C:plasma membrane"/>
    <property type="evidence" value="ECO:0007669"/>
    <property type="project" value="TreeGrafter"/>
</dbReference>
<feature type="modified residue" description="4-aspartylphosphate" evidence="2">
    <location>
        <position position="72"/>
    </location>
</feature>
<dbReference type="Pfam" id="PF00072">
    <property type="entry name" value="Response_reg"/>
    <property type="match status" value="1"/>
</dbReference>
<dbReference type="InterPro" id="IPR043128">
    <property type="entry name" value="Rev_trsase/Diguanyl_cyclase"/>
</dbReference>
<dbReference type="GO" id="GO:0052621">
    <property type="term" value="F:diguanylate cyclase activity"/>
    <property type="evidence" value="ECO:0007669"/>
    <property type="project" value="UniProtKB-EC"/>
</dbReference>
<evidence type="ECO:0000313" key="5">
    <source>
        <dbReference type="EMBL" id="EGJ51444.1"/>
    </source>
</evidence>
<feature type="domain" description="Response regulatory" evidence="3">
    <location>
        <begin position="23"/>
        <end position="139"/>
    </location>
</feature>
<dbReference type="Gene3D" id="3.40.50.2300">
    <property type="match status" value="1"/>
</dbReference>
<dbReference type="PROSITE" id="PS50887">
    <property type="entry name" value="GGDEF"/>
    <property type="match status" value="1"/>
</dbReference>
<dbReference type="Pfam" id="PF00990">
    <property type="entry name" value="GGDEF"/>
    <property type="match status" value="1"/>
</dbReference>
<dbReference type="InterPro" id="IPR000160">
    <property type="entry name" value="GGDEF_dom"/>
</dbReference>
<evidence type="ECO:0000259" key="4">
    <source>
        <dbReference type="PROSITE" id="PS50887"/>
    </source>
</evidence>
<proteinExistence type="predicted"/>
<dbReference type="EMBL" id="CP003221">
    <property type="protein sequence ID" value="EGJ51444.1"/>
    <property type="molecule type" value="Genomic_DNA"/>
</dbReference>
<dbReference type="KEGG" id="daf:Desaf_3147"/>
<evidence type="ECO:0000259" key="3">
    <source>
        <dbReference type="PROSITE" id="PS50110"/>
    </source>
</evidence>
<dbReference type="InterPro" id="IPR050469">
    <property type="entry name" value="Diguanylate_Cyclase"/>
</dbReference>
<dbReference type="STRING" id="690850.Desaf_3147"/>
<evidence type="ECO:0000256" key="1">
    <source>
        <dbReference type="ARBA" id="ARBA00012528"/>
    </source>
</evidence>
<dbReference type="PANTHER" id="PTHR45138">
    <property type="entry name" value="REGULATORY COMPONENTS OF SENSORY TRANSDUCTION SYSTEM"/>
    <property type="match status" value="1"/>
</dbReference>
<dbReference type="EC" id="2.7.7.65" evidence="1"/>
<accession>F3Z3A4</accession>
<dbReference type="GO" id="GO:1902201">
    <property type="term" value="P:negative regulation of bacterial-type flagellum-dependent cell motility"/>
    <property type="evidence" value="ECO:0007669"/>
    <property type="project" value="TreeGrafter"/>
</dbReference>
<dbReference type="HOGENOM" id="CLU_000445_11_7_7"/>
<dbReference type="GO" id="GO:0043709">
    <property type="term" value="P:cell adhesion involved in single-species biofilm formation"/>
    <property type="evidence" value="ECO:0007669"/>
    <property type="project" value="TreeGrafter"/>
</dbReference>
<dbReference type="SUPFAM" id="SSF55073">
    <property type="entry name" value="Nucleotide cyclase"/>
    <property type="match status" value="1"/>
</dbReference>
<dbReference type="InterPro" id="IPR029787">
    <property type="entry name" value="Nucleotide_cyclase"/>
</dbReference>
<feature type="domain" description="GGDEF" evidence="4">
    <location>
        <begin position="172"/>
        <end position="326"/>
    </location>
</feature>
<dbReference type="PROSITE" id="PS50110">
    <property type="entry name" value="RESPONSE_REGULATORY"/>
    <property type="match status" value="1"/>
</dbReference>
<dbReference type="eggNOG" id="COG3706">
    <property type="taxonomic scope" value="Bacteria"/>
</dbReference>
<evidence type="ECO:0000313" key="6">
    <source>
        <dbReference type="Proteomes" id="UP000007844"/>
    </source>
</evidence>